<keyword evidence="5" id="KW-1185">Reference proteome</keyword>
<evidence type="ECO:0000259" key="3">
    <source>
        <dbReference type="PROSITE" id="PS51127"/>
    </source>
</evidence>
<dbReference type="InterPro" id="IPR013783">
    <property type="entry name" value="Ig-like_fold"/>
</dbReference>
<dbReference type="PROSITE" id="PS51127">
    <property type="entry name" value="BIG1"/>
    <property type="match status" value="1"/>
</dbReference>
<evidence type="ECO:0000256" key="2">
    <source>
        <dbReference type="SAM" id="MobiDB-lite"/>
    </source>
</evidence>
<dbReference type="AlphaFoldDB" id="A0A0A3ZK17"/>
<sequence>MNTLNSLGAQSEVFASYTLTLSAISGAAANGTDTNTVTATLMSGSTHIVGKSIILSVTVGSAIFSSSGIDTVTVITDALGDASAFLTNATEETITIKAFLAEDASVNASASSTFGSNDGGTLPAPTVTGNDS</sequence>
<dbReference type="InterPro" id="IPR008964">
    <property type="entry name" value="Invasin/intimin_cell_adhesion"/>
</dbReference>
<gene>
    <name evidence="4" type="ORF">NG99_26995</name>
</gene>
<dbReference type="Gene3D" id="2.60.40.10">
    <property type="entry name" value="Immunoglobulins"/>
    <property type="match status" value="1"/>
</dbReference>
<evidence type="ECO:0000313" key="4">
    <source>
        <dbReference type="EMBL" id="KGT86073.1"/>
    </source>
</evidence>
<comment type="caution">
    <text evidence="4">The sequence shown here is derived from an EMBL/GenBank/DDBJ whole genome shotgun (WGS) entry which is preliminary data.</text>
</comment>
<feature type="non-terminal residue" evidence="4">
    <location>
        <position position="132"/>
    </location>
</feature>
<feature type="domain" description="Big-1" evidence="3">
    <location>
        <begin position="18"/>
        <end position="115"/>
    </location>
</feature>
<dbReference type="InterPro" id="IPR003344">
    <property type="entry name" value="Big_1_dom"/>
</dbReference>
<evidence type="ECO:0000256" key="1">
    <source>
        <dbReference type="ARBA" id="ARBA00010116"/>
    </source>
</evidence>
<dbReference type="Proteomes" id="UP000030351">
    <property type="component" value="Unassembled WGS sequence"/>
</dbReference>
<dbReference type="SUPFAM" id="SSF49373">
    <property type="entry name" value="Invasin/intimin cell-adhesion fragments"/>
    <property type="match status" value="1"/>
</dbReference>
<comment type="similarity">
    <text evidence="1">Belongs to the intimin/invasin family.</text>
</comment>
<dbReference type="EMBL" id="JRUQ01000117">
    <property type="protein sequence ID" value="KGT86073.1"/>
    <property type="molecule type" value="Genomic_DNA"/>
</dbReference>
<proteinExistence type="inferred from homology"/>
<organism evidence="4 5">
    <name type="scientific">Erwinia typographi</name>
    <dbReference type="NCBI Taxonomy" id="371042"/>
    <lineage>
        <taxon>Bacteria</taxon>
        <taxon>Pseudomonadati</taxon>
        <taxon>Pseudomonadota</taxon>
        <taxon>Gammaproteobacteria</taxon>
        <taxon>Enterobacterales</taxon>
        <taxon>Erwiniaceae</taxon>
        <taxon>Erwinia</taxon>
    </lineage>
</organism>
<evidence type="ECO:0000313" key="5">
    <source>
        <dbReference type="Proteomes" id="UP000030351"/>
    </source>
</evidence>
<reference evidence="4 5" key="1">
    <citation type="submission" date="2014-10" db="EMBL/GenBank/DDBJ databases">
        <title>Genome sequence of Erwinia typographi M043b.</title>
        <authorList>
            <person name="Chan K.-G."/>
            <person name="Tan W.-S."/>
        </authorList>
    </citation>
    <scope>NUCLEOTIDE SEQUENCE [LARGE SCALE GENOMIC DNA]</scope>
    <source>
        <strain evidence="4 5">M043b</strain>
    </source>
</reference>
<dbReference type="OrthoDB" id="9929382at2"/>
<feature type="region of interest" description="Disordered" evidence="2">
    <location>
        <begin position="109"/>
        <end position="132"/>
    </location>
</feature>
<dbReference type="RefSeq" id="WP_034899901.1">
    <property type="nucleotide sequence ID" value="NZ_JRUQ01000117.1"/>
</dbReference>
<protein>
    <recommendedName>
        <fullName evidence="3">Big-1 domain-containing protein</fullName>
    </recommendedName>
</protein>
<name>A0A0A3ZK17_9GAMM</name>
<accession>A0A0A3ZK17</accession>